<sequence length="140" mass="15911">MKKGLLLACSIWGGLMVPTVQAQQPGRNIDQQLLSCKNKAVSTLDSQDCYSMAATAWDHELNAQYQALMQGQSDAFKTQLRTSQRAWIKYKDSYYEAMNAFYQQQQGTIWTLVAAEQKLNVIRDKALDLWRLRQSTDLAG</sequence>
<evidence type="ECO:0000259" key="2">
    <source>
        <dbReference type="Pfam" id="PF07007"/>
    </source>
</evidence>
<dbReference type="Proteomes" id="UP001515683">
    <property type="component" value="Unassembled WGS sequence"/>
</dbReference>
<accession>A0ABX0RC93</accession>
<keyword evidence="1" id="KW-0732">Signal</keyword>
<evidence type="ECO:0000256" key="1">
    <source>
        <dbReference type="SAM" id="SignalP"/>
    </source>
</evidence>
<dbReference type="PANTHER" id="PTHR39176">
    <property type="entry name" value="PERIPLASMIC PROTEIN-RELATED"/>
    <property type="match status" value="1"/>
</dbReference>
<dbReference type="Gene3D" id="1.20.1270.180">
    <property type="match status" value="1"/>
</dbReference>
<organism evidence="3 4">
    <name type="scientific">Candidatus Pantoea multigeneris</name>
    <dbReference type="NCBI Taxonomy" id="2608357"/>
    <lineage>
        <taxon>Bacteria</taxon>
        <taxon>Pseudomonadati</taxon>
        <taxon>Pseudomonadota</taxon>
        <taxon>Gammaproteobacteria</taxon>
        <taxon>Enterobacterales</taxon>
        <taxon>Erwiniaceae</taxon>
        <taxon>Pantoea</taxon>
    </lineage>
</organism>
<feature type="signal peptide" evidence="1">
    <location>
        <begin position="1"/>
        <end position="22"/>
    </location>
</feature>
<feature type="chain" id="PRO_5045145984" evidence="1">
    <location>
        <begin position="23"/>
        <end position="140"/>
    </location>
</feature>
<dbReference type="RefSeq" id="WP_167014204.1">
    <property type="nucleotide sequence ID" value="NZ_VWXF01000003.1"/>
</dbReference>
<dbReference type="EMBL" id="VWXF01000003">
    <property type="protein sequence ID" value="NIF21926.1"/>
    <property type="molecule type" value="Genomic_DNA"/>
</dbReference>
<protein>
    <submittedName>
        <fullName evidence="3">DUF1311 domain-containing protein</fullName>
    </submittedName>
</protein>
<evidence type="ECO:0000313" key="4">
    <source>
        <dbReference type="Proteomes" id="UP001515683"/>
    </source>
</evidence>
<dbReference type="InterPro" id="IPR009739">
    <property type="entry name" value="LprI-like_N"/>
</dbReference>
<evidence type="ECO:0000313" key="3">
    <source>
        <dbReference type="EMBL" id="NIF21926.1"/>
    </source>
</evidence>
<gene>
    <name evidence="3" type="ORF">F3J40_09995</name>
</gene>
<feature type="domain" description="Lysozyme inhibitor LprI-like N-terminal" evidence="2">
    <location>
        <begin position="36"/>
        <end position="129"/>
    </location>
</feature>
<reference evidence="3 4" key="1">
    <citation type="journal article" date="2019" name="bioRxiv">
        <title>Bacteria contribute to plant secondary compound degradation in a generalist herbivore system.</title>
        <authorList>
            <person name="Francoeur C.B."/>
            <person name="Khadempour L."/>
            <person name="Moreira-Soto R.D."/>
            <person name="Gotting K."/>
            <person name="Book A.J."/>
            <person name="Pinto-Tomas A.A."/>
            <person name="Keefover-Ring K."/>
            <person name="Currie C.R."/>
        </authorList>
    </citation>
    <scope>NUCLEOTIDE SEQUENCE [LARGE SCALE GENOMIC DNA]</scope>
    <source>
        <strain evidence="3">Acro-835</strain>
    </source>
</reference>
<name>A0ABX0RC93_9GAMM</name>
<proteinExistence type="predicted"/>
<dbReference type="Pfam" id="PF07007">
    <property type="entry name" value="LprI"/>
    <property type="match status" value="1"/>
</dbReference>
<keyword evidence="4" id="KW-1185">Reference proteome</keyword>
<dbReference type="PANTHER" id="PTHR39176:SF1">
    <property type="entry name" value="PERIPLASMIC PROTEIN"/>
    <property type="match status" value="1"/>
</dbReference>
<comment type="caution">
    <text evidence="3">The sequence shown here is derived from an EMBL/GenBank/DDBJ whole genome shotgun (WGS) entry which is preliminary data.</text>
</comment>